<evidence type="ECO:0000256" key="4">
    <source>
        <dbReference type="ARBA" id="ARBA00022695"/>
    </source>
</evidence>
<comment type="similarity">
    <text evidence="12 13">Belongs to the DnaG primase family.</text>
</comment>
<sequence>MKFTPTFLDEIRARLPVSEVVGQRVRLKKRGREWCGLSPFTSEKTPSFWVNDQKGQFFDFSAGKNGDIFEFVMETQGLPFPEAVEQLAALAGLSMPVETPELAAAERRRATHLEALEFAADFFERALKGGAGAKARAYLAERGITLEAQKKFRIGYSPNERYALRDYLAGKGCDAEVMKEAGLLTHGEDIAVPYDFFRDRLMFPICDRGGKVIAFGGRALSKDVQPKYKNSAETPLFHKGSNLYNLHVARKAAHERGTVIAVEGYVDVIALSMVGIDHAVAGLGTALTPDQCELLWKMAEEPILCFDGDRAGRKAAFRAVETALPLIGPGKSLRFALLPEGQDPDDLARAGGASALEAVLGAAKPMSEMIFAHEAEAQTLDTPERRAAFERRLRDCAGQIRDEVLRRHYLDDFRDRQYKLFGRARRESYNSGREPYSARREQFVPRGRQGYGAGSGQPRGPVAASAALLQSGLFSLPKEAPAPRETLILALLVNHPNLIVRHAEDVARLEFTGASGEKMRDALLGLAEPEMTAETLREKLGSRGFSDIFDGIAANATLSTLWCVRPDAHENDADEVLRQALALHHKQRALNRELRQAEAALARELASAGEPSEASFAALADIKAQLSALEGAEATIEGFGASSGREDRNV</sequence>
<evidence type="ECO:0000256" key="7">
    <source>
        <dbReference type="ARBA" id="ARBA00022771"/>
    </source>
</evidence>
<dbReference type="Gene3D" id="3.90.580.10">
    <property type="entry name" value="Zinc finger, CHC2-type domain"/>
    <property type="match status" value="1"/>
</dbReference>
<dbReference type="EMBL" id="NHSJ01000103">
    <property type="protein sequence ID" value="PPQ28752.1"/>
    <property type="molecule type" value="Genomic_DNA"/>
</dbReference>
<dbReference type="HAMAP" id="MF_00974">
    <property type="entry name" value="DNA_primase_DnaG"/>
    <property type="match status" value="1"/>
</dbReference>
<dbReference type="EC" id="2.7.7.101" evidence="12"/>
<dbReference type="AlphaFoldDB" id="A0A2S6N2C6"/>
<dbReference type="NCBIfam" id="TIGR01391">
    <property type="entry name" value="dnaG"/>
    <property type="match status" value="1"/>
</dbReference>
<comment type="caution">
    <text evidence="14">The sequence shown here is derived from an EMBL/GenBank/DDBJ whole genome shotgun (WGS) entry which is preliminary data.</text>
</comment>
<evidence type="ECO:0000256" key="12">
    <source>
        <dbReference type="HAMAP-Rule" id="MF_00974"/>
    </source>
</evidence>
<comment type="caution">
    <text evidence="12">Lacks conserved residue(s) required for the propagation of feature annotation.</text>
</comment>
<keyword evidence="9" id="KW-0460">Magnesium</keyword>
<dbReference type="Proteomes" id="UP000239089">
    <property type="component" value="Unassembled WGS sequence"/>
</dbReference>
<dbReference type="InterPro" id="IPR037068">
    <property type="entry name" value="DNA_primase_core_N_sf"/>
</dbReference>
<dbReference type="PANTHER" id="PTHR30313:SF2">
    <property type="entry name" value="DNA PRIMASE"/>
    <property type="match status" value="1"/>
</dbReference>
<dbReference type="Pfam" id="PF13662">
    <property type="entry name" value="Toprim_4"/>
    <property type="match status" value="1"/>
</dbReference>
<dbReference type="InterPro" id="IPR030846">
    <property type="entry name" value="DnaG_bac"/>
</dbReference>
<evidence type="ECO:0000256" key="6">
    <source>
        <dbReference type="ARBA" id="ARBA00022723"/>
    </source>
</evidence>
<evidence type="ECO:0000313" key="15">
    <source>
        <dbReference type="Proteomes" id="UP000239089"/>
    </source>
</evidence>
<dbReference type="GO" id="GO:0008270">
    <property type="term" value="F:zinc ion binding"/>
    <property type="evidence" value="ECO:0007669"/>
    <property type="project" value="UniProtKB-KW"/>
</dbReference>
<dbReference type="GO" id="GO:0000428">
    <property type="term" value="C:DNA-directed RNA polymerase complex"/>
    <property type="evidence" value="ECO:0007669"/>
    <property type="project" value="UniProtKB-KW"/>
</dbReference>
<dbReference type="GO" id="GO:0005737">
    <property type="term" value="C:cytoplasm"/>
    <property type="evidence" value="ECO:0007669"/>
    <property type="project" value="TreeGrafter"/>
</dbReference>
<reference evidence="14 15" key="1">
    <citation type="journal article" date="2018" name="Arch. Microbiol.">
        <title>New insights into the metabolic potential of the phototrophic purple bacterium Rhodopila globiformis DSM 161(T) from its draft genome sequence and evidence for a vanadium-dependent nitrogenase.</title>
        <authorList>
            <person name="Imhoff J.F."/>
            <person name="Rahn T."/>
            <person name="Kunzel S."/>
            <person name="Neulinger S.C."/>
        </authorList>
    </citation>
    <scope>NUCLEOTIDE SEQUENCE [LARGE SCALE GENOMIC DNA]</scope>
    <source>
        <strain evidence="14 15">DSM 16996</strain>
    </source>
</reference>
<evidence type="ECO:0000256" key="9">
    <source>
        <dbReference type="ARBA" id="ARBA00022842"/>
    </source>
</evidence>
<keyword evidence="15" id="KW-1185">Reference proteome</keyword>
<dbReference type="Gene3D" id="3.90.980.10">
    <property type="entry name" value="DNA primase, catalytic core, N-terminal domain"/>
    <property type="match status" value="1"/>
</dbReference>
<dbReference type="InterPro" id="IPR006295">
    <property type="entry name" value="DNA_primase_DnaG"/>
</dbReference>
<evidence type="ECO:0000256" key="2">
    <source>
        <dbReference type="ARBA" id="ARBA00022515"/>
    </source>
</evidence>
<dbReference type="InterPro" id="IPR036977">
    <property type="entry name" value="DNA_primase_Znf_CHC2"/>
</dbReference>
<keyword evidence="11 12" id="KW-0804">Transcription</keyword>
<evidence type="ECO:0000256" key="3">
    <source>
        <dbReference type="ARBA" id="ARBA00022679"/>
    </source>
</evidence>
<evidence type="ECO:0000256" key="13">
    <source>
        <dbReference type="PIRNR" id="PIRNR002811"/>
    </source>
</evidence>
<evidence type="ECO:0000256" key="1">
    <source>
        <dbReference type="ARBA" id="ARBA00022478"/>
    </source>
</evidence>
<dbReference type="SUPFAM" id="SSF56731">
    <property type="entry name" value="DNA primase core"/>
    <property type="match status" value="1"/>
</dbReference>
<evidence type="ECO:0000256" key="10">
    <source>
        <dbReference type="ARBA" id="ARBA00023125"/>
    </source>
</evidence>
<comment type="function">
    <text evidence="12 13">RNA polymerase that catalyzes the synthesis of short RNA molecules used as primers for DNA polymerase during DNA replication.</text>
</comment>
<comment type="subunit">
    <text evidence="12">Monomer. Interacts with DnaB.</text>
</comment>
<dbReference type="SUPFAM" id="SSF57783">
    <property type="entry name" value="Zinc beta-ribbon"/>
    <property type="match status" value="1"/>
</dbReference>
<dbReference type="InterPro" id="IPR019475">
    <property type="entry name" value="DNA_primase_DnaB-bd"/>
</dbReference>
<dbReference type="OrthoDB" id="9803773at2"/>
<dbReference type="InterPro" id="IPR050219">
    <property type="entry name" value="DnaG_primase"/>
</dbReference>
<comment type="cofactor">
    <cofactor evidence="13">
        <name>Zn(2+)</name>
        <dbReference type="ChEBI" id="CHEBI:29105"/>
    </cofactor>
    <text evidence="13">Binds 1 zinc ion per monomer.</text>
</comment>
<dbReference type="InterPro" id="IPR002694">
    <property type="entry name" value="Znf_CHC2"/>
</dbReference>
<dbReference type="GO" id="GO:1990077">
    <property type="term" value="C:primosome complex"/>
    <property type="evidence" value="ECO:0007669"/>
    <property type="project" value="UniProtKB-KW"/>
</dbReference>
<dbReference type="GO" id="GO:0006269">
    <property type="term" value="P:DNA replication, synthesis of primer"/>
    <property type="evidence" value="ECO:0007669"/>
    <property type="project" value="UniProtKB-UniRule"/>
</dbReference>
<keyword evidence="2 12" id="KW-0639">Primosome</keyword>
<dbReference type="Gene3D" id="3.40.1360.10">
    <property type="match status" value="1"/>
</dbReference>
<dbReference type="Pfam" id="PF10410">
    <property type="entry name" value="DnaB_bind"/>
    <property type="match status" value="1"/>
</dbReference>
<dbReference type="SMART" id="SM00400">
    <property type="entry name" value="ZnF_CHCC"/>
    <property type="match status" value="1"/>
</dbReference>
<dbReference type="GO" id="GO:0003677">
    <property type="term" value="F:DNA binding"/>
    <property type="evidence" value="ECO:0007669"/>
    <property type="project" value="UniProtKB-KW"/>
</dbReference>
<dbReference type="PIRSF" id="PIRSF002811">
    <property type="entry name" value="DnaG"/>
    <property type="match status" value="1"/>
</dbReference>
<evidence type="ECO:0000256" key="5">
    <source>
        <dbReference type="ARBA" id="ARBA00022705"/>
    </source>
</evidence>
<keyword evidence="7" id="KW-0863">Zinc-finger</keyword>
<evidence type="ECO:0000313" key="14">
    <source>
        <dbReference type="EMBL" id="PPQ28752.1"/>
    </source>
</evidence>
<keyword evidence="5 12" id="KW-0235">DNA replication</keyword>
<accession>A0A2S6N2C6</accession>
<dbReference type="PROSITE" id="PS50880">
    <property type="entry name" value="TOPRIM"/>
    <property type="match status" value="1"/>
</dbReference>
<dbReference type="CDD" id="cd03364">
    <property type="entry name" value="TOPRIM_DnaG_primases"/>
    <property type="match status" value="1"/>
</dbReference>
<dbReference type="Pfam" id="PF01807">
    <property type="entry name" value="Zn_ribbon_DnaG"/>
    <property type="match status" value="1"/>
</dbReference>
<organism evidence="14 15">
    <name type="scientific">Rhodoblastus sphagnicola</name>
    <dbReference type="NCBI Taxonomy" id="333368"/>
    <lineage>
        <taxon>Bacteria</taxon>
        <taxon>Pseudomonadati</taxon>
        <taxon>Pseudomonadota</taxon>
        <taxon>Alphaproteobacteria</taxon>
        <taxon>Hyphomicrobiales</taxon>
        <taxon>Rhodoblastaceae</taxon>
        <taxon>Rhodoblastus</taxon>
    </lineage>
</organism>
<gene>
    <name evidence="12" type="primary">dnaG</name>
    <name evidence="14" type="ORF">CCR94_16825</name>
</gene>
<dbReference type="InterPro" id="IPR013264">
    <property type="entry name" value="DNAG_N"/>
</dbReference>
<evidence type="ECO:0000256" key="8">
    <source>
        <dbReference type="ARBA" id="ARBA00022833"/>
    </source>
</evidence>
<keyword evidence="3 12" id="KW-0808">Transferase</keyword>
<dbReference type="RefSeq" id="WP_104509011.1">
    <property type="nucleotide sequence ID" value="NZ_JACIGC010000003.1"/>
</dbReference>
<dbReference type="GO" id="GO:0003899">
    <property type="term" value="F:DNA-directed RNA polymerase activity"/>
    <property type="evidence" value="ECO:0007669"/>
    <property type="project" value="UniProtKB-UniRule"/>
</dbReference>
<comment type="catalytic activity">
    <reaction evidence="12">
        <text>ssDNA + n NTP = ssDNA/pppN(pN)n-1 hybrid + (n-1) diphosphate.</text>
        <dbReference type="EC" id="2.7.7.101"/>
    </reaction>
</comment>
<dbReference type="Pfam" id="PF08275">
    <property type="entry name" value="DNAG_N"/>
    <property type="match status" value="1"/>
</dbReference>
<keyword evidence="1 12" id="KW-0240">DNA-directed RNA polymerase</keyword>
<keyword evidence="6 13" id="KW-0479">Metal-binding</keyword>
<keyword evidence="4 12" id="KW-0548">Nucleotidyltransferase</keyword>
<evidence type="ECO:0000256" key="11">
    <source>
        <dbReference type="ARBA" id="ARBA00023163"/>
    </source>
</evidence>
<keyword evidence="10 12" id="KW-0238">DNA-binding</keyword>
<name>A0A2S6N2C6_9HYPH</name>
<keyword evidence="8 13" id="KW-0862">Zinc</keyword>
<proteinExistence type="inferred from homology"/>
<dbReference type="InterPro" id="IPR006171">
    <property type="entry name" value="TOPRIM_dom"/>
</dbReference>
<dbReference type="FunFam" id="3.40.1360.10:FF:000002">
    <property type="entry name" value="DNA primase"/>
    <property type="match status" value="1"/>
</dbReference>
<dbReference type="PANTHER" id="PTHR30313">
    <property type="entry name" value="DNA PRIMASE"/>
    <property type="match status" value="1"/>
</dbReference>
<protein>
    <recommendedName>
        <fullName evidence="12 13">DNA primase</fullName>
        <ecNumber evidence="12">2.7.7.101</ecNumber>
    </recommendedName>
</protein>
<dbReference type="InterPro" id="IPR034151">
    <property type="entry name" value="TOPRIM_DnaG_bac"/>
</dbReference>
<dbReference type="SMART" id="SM00493">
    <property type="entry name" value="TOPRIM"/>
    <property type="match status" value="1"/>
</dbReference>